<dbReference type="PANTHER" id="PTHR33376">
    <property type="match status" value="1"/>
</dbReference>
<sequence length="349" mass="37297">MRNRRGFIAAAWWLALAAGLVAGGTAGMAQAADSTTLRIGHFLPVQSLTHSNLFVPLAEGLTAESGGRLEAKVYPGGSLGRNPAAQLQLVLDGVVDLAFLVQSYTPGQFPDNSLMELPLVMSGTREAALVHQRLFERGLLRGYDGVKVLGLGTTSAYGLHLNFPYASIDDLKGRKIRAATGIQSEIIEALGATPVGGIPVTQTAEALSRGVIDGTLLGWESMATFRVTPVTTHHVEIPLGFTPLMVAMNRAKYDALPDDLKAIVDSYSGEWIAERMSANYEIQGEKARKEAIDSGKNNVITLSDAERAQYRAALQPIIDKWVAGHPNGAALMQALDEEKARIEPAGRKG</sequence>
<dbReference type="SUPFAM" id="SSF53850">
    <property type="entry name" value="Periplasmic binding protein-like II"/>
    <property type="match status" value="1"/>
</dbReference>
<gene>
    <name evidence="3" type="ORF">ACFOGJ_15190</name>
</gene>
<protein>
    <submittedName>
        <fullName evidence="3">TRAP transporter substrate-binding protein</fullName>
    </submittedName>
</protein>
<comment type="caution">
    <text evidence="3">The sequence shown here is derived from an EMBL/GenBank/DDBJ whole genome shotgun (WGS) entry which is preliminary data.</text>
</comment>
<dbReference type="RefSeq" id="WP_379901861.1">
    <property type="nucleotide sequence ID" value="NZ_JBHRTR010000028.1"/>
</dbReference>
<dbReference type="InterPro" id="IPR038404">
    <property type="entry name" value="TRAP_DctP_sf"/>
</dbReference>
<dbReference type="Pfam" id="PF03480">
    <property type="entry name" value="DctP"/>
    <property type="match status" value="1"/>
</dbReference>
<accession>A0ABV7L1X1</accession>
<feature type="chain" id="PRO_5046437891" evidence="2">
    <location>
        <begin position="32"/>
        <end position="349"/>
    </location>
</feature>
<dbReference type="EMBL" id="JBHRTR010000028">
    <property type="protein sequence ID" value="MFC3228588.1"/>
    <property type="molecule type" value="Genomic_DNA"/>
</dbReference>
<evidence type="ECO:0000256" key="1">
    <source>
        <dbReference type="ARBA" id="ARBA00022729"/>
    </source>
</evidence>
<keyword evidence="4" id="KW-1185">Reference proteome</keyword>
<dbReference type="PROSITE" id="PS51318">
    <property type="entry name" value="TAT"/>
    <property type="match status" value="1"/>
</dbReference>
<proteinExistence type="predicted"/>
<name>A0ABV7L1X1_9PROT</name>
<evidence type="ECO:0000313" key="3">
    <source>
        <dbReference type="EMBL" id="MFC3228588.1"/>
    </source>
</evidence>
<evidence type="ECO:0000313" key="4">
    <source>
        <dbReference type="Proteomes" id="UP001595528"/>
    </source>
</evidence>
<keyword evidence="1 2" id="KW-0732">Signal</keyword>
<reference evidence="4" key="1">
    <citation type="journal article" date="2019" name="Int. J. Syst. Evol. Microbiol.">
        <title>The Global Catalogue of Microorganisms (GCM) 10K type strain sequencing project: providing services to taxonomists for standard genome sequencing and annotation.</title>
        <authorList>
            <consortium name="The Broad Institute Genomics Platform"/>
            <consortium name="The Broad Institute Genome Sequencing Center for Infectious Disease"/>
            <person name="Wu L."/>
            <person name="Ma J."/>
        </authorList>
    </citation>
    <scope>NUCLEOTIDE SEQUENCE [LARGE SCALE GENOMIC DNA]</scope>
    <source>
        <strain evidence="4">KCTC 42964</strain>
    </source>
</reference>
<dbReference type="PANTHER" id="PTHR33376:SF15">
    <property type="entry name" value="BLL6794 PROTEIN"/>
    <property type="match status" value="1"/>
</dbReference>
<dbReference type="InterPro" id="IPR006311">
    <property type="entry name" value="TAT_signal"/>
</dbReference>
<feature type="signal peptide" evidence="2">
    <location>
        <begin position="1"/>
        <end position="31"/>
    </location>
</feature>
<dbReference type="CDD" id="cd13665">
    <property type="entry name" value="PBP2_TRAP_Dctp3_4"/>
    <property type="match status" value="1"/>
</dbReference>
<dbReference type="Proteomes" id="UP001595528">
    <property type="component" value="Unassembled WGS sequence"/>
</dbReference>
<dbReference type="InterPro" id="IPR018389">
    <property type="entry name" value="DctP_fam"/>
</dbReference>
<evidence type="ECO:0000256" key="2">
    <source>
        <dbReference type="SAM" id="SignalP"/>
    </source>
</evidence>
<dbReference type="NCBIfam" id="NF037995">
    <property type="entry name" value="TRAP_S1"/>
    <property type="match status" value="1"/>
</dbReference>
<organism evidence="3 4">
    <name type="scientific">Marinibaculum pumilum</name>
    <dbReference type="NCBI Taxonomy" id="1766165"/>
    <lineage>
        <taxon>Bacteria</taxon>
        <taxon>Pseudomonadati</taxon>
        <taxon>Pseudomonadota</taxon>
        <taxon>Alphaproteobacteria</taxon>
        <taxon>Rhodospirillales</taxon>
        <taxon>Rhodospirillaceae</taxon>
        <taxon>Marinibaculum</taxon>
    </lineage>
</organism>
<dbReference type="Gene3D" id="3.40.190.170">
    <property type="entry name" value="Bacterial extracellular solute-binding protein, family 7"/>
    <property type="match status" value="1"/>
</dbReference>